<feature type="region of interest" description="Disordered" evidence="1">
    <location>
        <begin position="696"/>
        <end position="726"/>
    </location>
</feature>
<feature type="region of interest" description="Disordered" evidence="1">
    <location>
        <begin position="297"/>
        <end position="426"/>
    </location>
</feature>
<feature type="compositionally biased region" description="Basic and acidic residues" evidence="1">
    <location>
        <begin position="333"/>
        <end position="345"/>
    </location>
</feature>
<feature type="compositionally biased region" description="Basic and acidic residues" evidence="1">
    <location>
        <begin position="300"/>
        <end position="316"/>
    </location>
</feature>
<feature type="compositionally biased region" description="Polar residues" evidence="1">
    <location>
        <begin position="712"/>
        <end position="726"/>
    </location>
</feature>
<keyword evidence="3" id="KW-1185">Reference proteome</keyword>
<gene>
    <name evidence="2" type="ORF">OC846_001079</name>
</gene>
<feature type="region of interest" description="Disordered" evidence="1">
    <location>
        <begin position="532"/>
        <end position="608"/>
    </location>
</feature>
<protein>
    <submittedName>
        <fullName evidence="2">Uncharacterized protein</fullName>
    </submittedName>
</protein>
<comment type="caution">
    <text evidence="2">The sequence shown here is derived from an EMBL/GenBank/DDBJ whole genome shotgun (WGS) entry which is preliminary data.</text>
</comment>
<feature type="compositionally biased region" description="Polar residues" evidence="1">
    <location>
        <begin position="506"/>
        <end position="517"/>
    </location>
</feature>
<sequence length="726" mass="78568">MIADSVSSHSDPRTPDQVADRSETPPSTGPPVTPLIFRSHFQSPPPAPKRRDRIALAAGLANCMQGARTLLDALESSPIVIQEEAFPTPVVMPTPQLRSSSASEHTHAESGLDFVLEMDGISQAEDDEDEGSYGDDASSLSSAAEALATFFQLQKKKSMSSANAPQQSQEPLHVSETNAFDKLLSPASTSTSLNLPYERSHSTQDSLASMSIVSAFPEPVRDPPTEVVAPVEHETDGCIKAPDQVTPAPALSTIASPASVVITAQRRAWLAQFYPDSKPKLHPHHAQLANLRASPLPIKSNEDHQDGQIRPDDPRSELGSPFGWFKSTVHPPSSDKHYPKEEKKPVKSSPSLFQKSFSNMSFSAHRTGRRRAQSSAALRPPELHLKPPVLGQPGRLRSNSDAPRSPMVKFESRPLQDSGAGIQRNTDANDSKAALSLLDEQVFTPVRPPAHSGLLPFHKAAVRRPATSPAVGWSASRERAHTAEGRVTFVVEEPKDSARPRVPIRSFSSGNLSKLNASGSSKISRLFTFRTSAAQAPTPPPKPVRPSTADQTSHSRPGWKEDPSPAWNQTPDLSKRQRIQSFDTPGMSTDDSEVDSNCSTAPSTPTIPQHMITAREEKEKDAVLQGQGPNVSLEAGVFKPMPLPRVEAQAALRLRPSLRNIRAVTLESDQTSVSTDAASIRSEVLPFRELKASWEARAREASKGGHHPSPTPSQTTLDSTTSLEMM</sequence>
<dbReference type="Proteomes" id="UP001176517">
    <property type="component" value="Unassembled WGS sequence"/>
</dbReference>
<organism evidence="2 3">
    <name type="scientific">Tilletia horrida</name>
    <dbReference type="NCBI Taxonomy" id="155126"/>
    <lineage>
        <taxon>Eukaryota</taxon>
        <taxon>Fungi</taxon>
        <taxon>Dikarya</taxon>
        <taxon>Basidiomycota</taxon>
        <taxon>Ustilaginomycotina</taxon>
        <taxon>Exobasidiomycetes</taxon>
        <taxon>Tilletiales</taxon>
        <taxon>Tilletiaceae</taxon>
        <taxon>Tilletia</taxon>
    </lineage>
</organism>
<dbReference type="EMBL" id="JAPDMZ010000014">
    <property type="protein sequence ID" value="KAK0556512.1"/>
    <property type="molecule type" value="Genomic_DNA"/>
</dbReference>
<feature type="compositionally biased region" description="Polar residues" evidence="1">
    <location>
        <begin position="579"/>
        <end position="607"/>
    </location>
</feature>
<evidence type="ECO:0000313" key="3">
    <source>
        <dbReference type="Proteomes" id="UP001176517"/>
    </source>
</evidence>
<name>A0AAN6GT94_9BASI</name>
<feature type="region of interest" description="Disordered" evidence="1">
    <location>
        <begin position="492"/>
        <end position="517"/>
    </location>
</feature>
<feature type="compositionally biased region" description="Polar residues" evidence="1">
    <location>
        <begin position="352"/>
        <end position="364"/>
    </location>
</feature>
<accession>A0AAN6GT94</accession>
<evidence type="ECO:0000256" key="1">
    <source>
        <dbReference type="SAM" id="MobiDB-lite"/>
    </source>
</evidence>
<feature type="region of interest" description="Disordered" evidence="1">
    <location>
        <begin position="1"/>
        <end position="50"/>
    </location>
</feature>
<reference evidence="2" key="1">
    <citation type="journal article" date="2023" name="PhytoFront">
        <title>Draft Genome Resources of Seven Strains of Tilletia horrida, Causal Agent of Kernel Smut of Rice.</title>
        <authorList>
            <person name="Khanal S."/>
            <person name="Antony Babu S."/>
            <person name="Zhou X.G."/>
        </authorList>
    </citation>
    <scope>NUCLEOTIDE SEQUENCE</scope>
    <source>
        <strain evidence="2">TX6</strain>
    </source>
</reference>
<feature type="compositionally biased region" description="Basic and acidic residues" evidence="1">
    <location>
        <begin position="10"/>
        <end position="23"/>
    </location>
</feature>
<evidence type="ECO:0000313" key="2">
    <source>
        <dbReference type="EMBL" id="KAK0556512.1"/>
    </source>
</evidence>
<proteinExistence type="predicted"/>
<dbReference type="AlphaFoldDB" id="A0AAN6GT94"/>